<dbReference type="SUPFAM" id="SSF81301">
    <property type="entry name" value="Nucleotidyltransferase"/>
    <property type="match status" value="1"/>
</dbReference>
<reference evidence="1" key="1">
    <citation type="journal article" date="2015" name="Nature">
        <title>Complex archaea that bridge the gap between prokaryotes and eukaryotes.</title>
        <authorList>
            <person name="Spang A."/>
            <person name="Saw J.H."/>
            <person name="Jorgensen S.L."/>
            <person name="Zaremba-Niedzwiedzka K."/>
            <person name="Martijn J."/>
            <person name="Lind A.E."/>
            <person name="van Eijk R."/>
            <person name="Schleper C."/>
            <person name="Guy L."/>
            <person name="Ettema T.J."/>
        </authorList>
    </citation>
    <scope>NUCLEOTIDE SEQUENCE</scope>
</reference>
<sequence length="302" mass="34258">MDPRHTMHRVLTEASIDPTREGLDPDVFIEAEEGEFVLRPEHQRQLENIAAEVNENITPVYGVYIKGSILSKQWLPWSDADLLLIIDEDIDDDSWYDIFDLIRETYEGEDLKGTDHPIEIFPHRGEYNEDRADGIYDVTNEAWVKGPYDIAVDIEHYMPGFLIAAREFDLSMGELSRDVADFLIYQSLSDSEVSALADSIVAKLGEIDNEVGHLIDLGRSIKQARQDAFGANLTPDEVAQYGSRNNLPANVIQKLLERYNYMALYSALRDIRGRFGAEDSIDTPEEIELLRRRLGVLVGAPD</sequence>
<dbReference type="EMBL" id="LAZR01000062">
    <property type="protein sequence ID" value="KKN96825.1"/>
    <property type="molecule type" value="Genomic_DNA"/>
</dbReference>
<organism evidence="1">
    <name type="scientific">marine sediment metagenome</name>
    <dbReference type="NCBI Taxonomy" id="412755"/>
    <lineage>
        <taxon>unclassified sequences</taxon>
        <taxon>metagenomes</taxon>
        <taxon>ecological metagenomes</taxon>
    </lineage>
</organism>
<dbReference type="InterPro" id="IPR043519">
    <property type="entry name" value="NT_sf"/>
</dbReference>
<accession>A0A0F9UUW5</accession>
<dbReference type="AlphaFoldDB" id="A0A0F9UUW5"/>
<protein>
    <recommendedName>
        <fullName evidence="2">Polymerase nucleotidyl transferase domain-containing protein</fullName>
    </recommendedName>
</protein>
<proteinExistence type="predicted"/>
<evidence type="ECO:0000313" key="1">
    <source>
        <dbReference type="EMBL" id="KKN96825.1"/>
    </source>
</evidence>
<dbReference type="Gene3D" id="3.30.460.10">
    <property type="entry name" value="Beta Polymerase, domain 2"/>
    <property type="match status" value="1"/>
</dbReference>
<evidence type="ECO:0008006" key="2">
    <source>
        <dbReference type="Google" id="ProtNLM"/>
    </source>
</evidence>
<name>A0A0F9UUW5_9ZZZZ</name>
<gene>
    <name evidence="1" type="ORF">LCGC14_0164690</name>
</gene>
<comment type="caution">
    <text evidence="1">The sequence shown here is derived from an EMBL/GenBank/DDBJ whole genome shotgun (WGS) entry which is preliminary data.</text>
</comment>